<protein>
    <submittedName>
        <fullName evidence="5">AraC family transcriptional regulator</fullName>
    </submittedName>
</protein>
<reference evidence="5 6" key="1">
    <citation type="journal article" date="2021" name="ISME Commun">
        <title>Automated analysis of genomic sequences facilitates high-throughput and comprehensive description of bacteria.</title>
        <authorList>
            <person name="Hitch T.C.A."/>
        </authorList>
    </citation>
    <scope>NUCLEOTIDE SEQUENCE [LARGE SCALE GENOMIC DNA]</scope>
    <source>
        <strain evidence="5 6">H2_18</strain>
    </source>
</reference>
<dbReference type="InterPro" id="IPR009057">
    <property type="entry name" value="Homeodomain-like_sf"/>
</dbReference>
<name>A0ABT2TA90_9FIRM</name>
<keyword evidence="2" id="KW-0238">DNA-binding</keyword>
<evidence type="ECO:0000313" key="5">
    <source>
        <dbReference type="EMBL" id="MCU6747197.1"/>
    </source>
</evidence>
<dbReference type="SUPFAM" id="SSF51215">
    <property type="entry name" value="Regulatory protein AraC"/>
    <property type="match status" value="1"/>
</dbReference>
<evidence type="ECO:0000256" key="3">
    <source>
        <dbReference type="ARBA" id="ARBA00023163"/>
    </source>
</evidence>
<dbReference type="RefSeq" id="WP_059066380.1">
    <property type="nucleotide sequence ID" value="NZ_JAOQJX010000006.1"/>
</dbReference>
<comment type="caution">
    <text evidence="5">The sequence shown here is derived from an EMBL/GenBank/DDBJ whole genome shotgun (WGS) entry which is preliminary data.</text>
</comment>
<dbReference type="InterPro" id="IPR018060">
    <property type="entry name" value="HTH_AraC"/>
</dbReference>
<dbReference type="Pfam" id="PF12833">
    <property type="entry name" value="HTH_18"/>
    <property type="match status" value="1"/>
</dbReference>
<sequence length="328" mass="37786">MNYQSLPLITIQGSVSEKNRQDYYARNSNHLTSDRLALLKEFQTDHFHISGTTQVLSDFIISSNARANLIYPIAFLILTEDASYYTDRSGLHAYELRYTLEGEGYLEYNGKSYILKKGDGFFIDCHKHHYYRTNSTYWKSTVLHFHGNPVSHLFKKYLEKGSVKFSDTSCPNFEMMQYEILKITQKLTPYAEYKLSCLFNILLTDLLVGSDSSPTYSGQPSVIEEIILFMKSSLSDFITIGQLTRQFGISSTHLTREFRKYTGSSPKEYLIQLRINEAKRLLKTTNNSIEAISSQVGFSDTAHFIQMFKKREGETPLKYRKLSPSDLT</sequence>
<dbReference type="InterPro" id="IPR018062">
    <property type="entry name" value="HTH_AraC-typ_CS"/>
</dbReference>
<dbReference type="PROSITE" id="PS00041">
    <property type="entry name" value="HTH_ARAC_FAMILY_1"/>
    <property type="match status" value="1"/>
</dbReference>
<dbReference type="SMART" id="SM00342">
    <property type="entry name" value="HTH_ARAC"/>
    <property type="match status" value="1"/>
</dbReference>
<dbReference type="EMBL" id="JAOQJX010000006">
    <property type="protein sequence ID" value="MCU6747197.1"/>
    <property type="molecule type" value="Genomic_DNA"/>
</dbReference>
<dbReference type="InterPro" id="IPR037923">
    <property type="entry name" value="HTH-like"/>
</dbReference>
<evidence type="ECO:0000256" key="2">
    <source>
        <dbReference type="ARBA" id="ARBA00023125"/>
    </source>
</evidence>
<evidence type="ECO:0000256" key="1">
    <source>
        <dbReference type="ARBA" id="ARBA00023015"/>
    </source>
</evidence>
<proteinExistence type="predicted"/>
<dbReference type="InterPro" id="IPR003313">
    <property type="entry name" value="AraC-bd"/>
</dbReference>
<dbReference type="PROSITE" id="PS01124">
    <property type="entry name" value="HTH_ARAC_FAMILY_2"/>
    <property type="match status" value="1"/>
</dbReference>
<dbReference type="SUPFAM" id="SSF46689">
    <property type="entry name" value="Homeodomain-like"/>
    <property type="match status" value="2"/>
</dbReference>
<feature type="domain" description="HTH araC/xylS-type" evidence="4">
    <location>
        <begin position="224"/>
        <end position="322"/>
    </location>
</feature>
<dbReference type="Gene3D" id="1.10.10.60">
    <property type="entry name" value="Homeodomain-like"/>
    <property type="match status" value="2"/>
</dbReference>
<dbReference type="PANTHER" id="PTHR43280:SF28">
    <property type="entry name" value="HTH-TYPE TRANSCRIPTIONAL ACTIVATOR RHAS"/>
    <property type="match status" value="1"/>
</dbReference>
<dbReference type="PRINTS" id="PR00032">
    <property type="entry name" value="HTHARAC"/>
</dbReference>
<gene>
    <name evidence="5" type="ORF">OCV51_05945</name>
</gene>
<dbReference type="Pfam" id="PF02311">
    <property type="entry name" value="AraC_binding"/>
    <property type="match status" value="1"/>
</dbReference>
<dbReference type="InterPro" id="IPR020449">
    <property type="entry name" value="Tscrpt_reg_AraC-type_HTH"/>
</dbReference>
<evidence type="ECO:0000259" key="4">
    <source>
        <dbReference type="PROSITE" id="PS01124"/>
    </source>
</evidence>
<keyword evidence="3" id="KW-0804">Transcription</keyword>
<accession>A0ABT2TA90</accession>
<evidence type="ECO:0000313" key="6">
    <source>
        <dbReference type="Proteomes" id="UP001652394"/>
    </source>
</evidence>
<organism evidence="5 6">
    <name type="scientific">Faecalicatena acetigenes</name>
    <dbReference type="NCBI Taxonomy" id="2981790"/>
    <lineage>
        <taxon>Bacteria</taxon>
        <taxon>Bacillati</taxon>
        <taxon>Bacillota</taxon>
        <taxon>Clostridia</taxon>
        <taxon>Lachnospirales</taxon>
        <taxon>Lachnospiraceae</taxon>
        <taxon>Faecalicatena</taxon>
    </lineage>
</organism>
<keyword evidence="6" id="KW-1185">Reference proteome</keyword>
<keyword evidence="1" id="KW-0805">Transcription regulation</keyword>
<dbReference type="Gene3D" id="2.60.120.280">
    <property type="entry name" value="Regulatory protein AraC"/>
    <property type="match status" value="1"/>
</dbReference>
<dbReference type="Proteomes" id="UP001652394">
    <property type="component" value="Unassembled WGS sequence"/>
</dbReference>
<dbReference type="PANTHER" id="PTHR43280">
    <property type="entry name" value="ARAC-FAMILY TRANSCRIPTIONAL REGULATOR"/>
    <property type="match status" value="1"/>
</dbReference>